<evidence type="ECO:0000313" key="6">
    <source>
        <dbReference type="Proteomes" id="UP001600888"/>
    </source>
</evidence>
<evidence type="ECO:0000256" key="1">
    <source>
        <dbReference type="ARBA" id="ARBA00022603"/>
    </source>
</evidence>
<gene>
    <name evidence="5" type="ORF">FJTKL_05981</name>
</gene>
<keyword evidence="6" id="KW-1185">Reference proteome</keyword>
<proteinExistence type="predicted"/>
<protein>
    <recommendedName>
        <fullName evidence="4">O-methyltransferase C-terminal domain-containing protein</fullName>
    </recommendedName>
</protein>
<dbReference type="PANTHER" id="PTHR43712">
    <property type="entry name" value="PUTATIVE (AFU_ORTHOLOGUE AFUA_4G14580)-RELATED"/>
    <property type="match status" value="1"/>
</dbReference>
<dbReference type="InterPro" id="IPR029063">
    <property type="entry name" value="SAM-dependent_MTases_sf"/>
</dbReference>
<feature type="domain" description="O-methyltransferase C-terminal" evidence="4">
    <location>
        <begin position="185"/>
        <end position="391"/>
    </location>
</feature>
<dbReference type="Pfam" id="PF00891">
    <property type="entry name" value="Methyltransf_2"/>
    <property type="match status" value="1"/>
</dbReference>
<dbReference type="PANTHER" id="PTHR43712:SF12">
    <property type="entry name" value="STERIGMATOCYSTIN 8-O-METHYLTRANSFERASE"/>
    <property type="match status" value="1"/>
</dbReference>
<dbReference type="Gene3D" id="3.40.50.150">
    <property type="entry name" value="Vaccinia Virus protein VP39"/>
    <property type="match status" value="1"/>
</dbReference>
<evidence type="ECO:0000313" key="5">
    <source>
        <dbReference type="EMBL" id="KAL2272821.1"/>
    </source>
</evidence>
<accession>A0ABR4DQY7</accession>
<name>A0ABR4DQY7_9PEZI</name>
<sequence>MAPPNNMPRIVELAAQISTSVAELQKQLTAQGAPSPSWDEDSPECLPVDVSNLQDAVLDATAELHELLMEPLMLIYKFASISSLVSIDAICRYHIPDMIPPGGQISFGDIAEKTGLEKREVRRLIGNAMSMRILRSPEPEMVAHTKVSKFLTIPYINSWVGFESKDTWPATTKIADAIQKWPSSEEANETGFSLANGKSVFEVLSTDPTRAMRFASGMQAVDHVPGYAIGNISKVYDWASLGDTFIVNVGGSRGQAALELASNFGNVKLLVQDSPMMIEGAESDVPDQLKARVEFMKHELFEPQTVQADVYFFRMVFRSWGDKYALQALKAQIPALRPGVKILIQDVCMPEQGTIPLWRERVQRSVDMSLKCFFNGRERYLDEWKALLAAADDRFILHRVYVPERSLLGILEVHWDVPGAAGA</sequence>
<dbReference type="InterPro" id="IPR001077">
    <property type="entry name" value="COMT_C"/>
</dbReference>
<evidence type="ECO:0000259" key="4">
    <source>
        <dbReference type="Pfam" id="PF00891"/>
    </source>
</evidence>
<dbReference type="SUPFAM" id="SSF46785">
    <property type="entry name" value="Winged helix' DNA-binding domain"/>
    <property type="match status" value="1"/>
</dbReference>
<dbReference type="SUPFAM" id="SSF53335">
    <property type="entry name" value="S-adenosyl-L-methionine-dependent methyltransferases"/>
    <property type="match status" value="1"/>
</dbReference>
<keyword evidence="1" id="KW-0489">Methyltransferase</keyword>
<reference evidence="5 6" key="1">
    <citation type="submission" date="2024-03" db="EMBL/GenBank/DDBJ databases">
        <title>A high-quality draft genome sequence of Diaporthe vaccinii, a causative agent of upright dieback and viscid rot disease in cranberry plants.</title>
        <authorList>
            <person name="Sarrasin M."/>
            <person name="Lang B.F."/>
            <person name="Burger G."/>
        </authorList>
    </citation>
    <scope>NUCLEOTIDE SEQUENCE [LARGE SCALE GENOMIC DNA]</scope>
    <source>
        <strain evidence="5 6">IS7</strain>
    </source>
</reference>
<dbReference type="InterPro" id="IPR036388">
    <property type="entry name" value="WH-like_DNA-bd_sf"/>
</dbReference>
<dbReference type="PROSITE" id="PS51683">
    <property type="entry name" value="SAM_OMT_II"/>
    <property type="match status" value="1"/>
</dbReference>
<organism evidence="5 6">
    <name type="scientific">Diaporthe vaccinii</name>
    <dbReference type="NCBI Taxonomy" id="105482"/>
    <lineage>
        <taxon>Eukaryota</taxon>
        <taxon>Fungi</taxon>
        <taxon>Dikarya</taxon>
        <taxon>Ascomycota</taxon>
        <taxon>Pezizomycotina</taxon>
        <taxon>Sordariomycetes</taxon>
        <taxon>Sordariomycetidae</taxon>
        <taxon>Diaporthales</taxon>
        <taxon>Diaporthaceae</taxon>
        <taxon>Diaporthe</taxon>
        <taxon>Diaporthe eres species complex</taxon>
    </lineage>
</organism>
<dbReference type="EMBL" id="JBAWTH010000215">
    <property type="protein sequence ID" value="KAL2272821.1"/>
    <property type="molecule type" value="Genomic_DNA"/>
</dbReference>
<dbReference type="InterPro" id="IPR016461">
    <property type="entry name" value="COMT-like"/>
</dbReference>
<evidence type="ECO:0000256" key="2">
    <source>
        <dbReference type="ARBA" id="ARBA00022679"/>
    </source>
</evidence>
<dbReference type="Proteomes" id="UP001600888">
    <property type="component" value="Unassembled WGS sequence"/>
</dbReference>
<evidence type="ECO:0000256" key="3">
    <source>
        <dbReference type="ARBA" id="ARBA00022691"/>
    </source>
</evidence>
<dbReference type="InterPro" id="IPR036390">
    <property type="entry name" value="WH_DNA-bd_sf"/>
</dbReference>
<dbReference type="Gene3D" id="1.10.10.10">
    <property type="entry name" value="Winged helix-like DNA-binding domain superfamily/Winged helix DNA-binding domain"/>
    <property type="match status" value="1"/>
</dbReference>
<keyword evidence="2" id="KW-0808">Transferase</keyword>
<comment type="caution">
    <text evidence="5">The sequence shown here is derived from an EMBL/GenBank/DDBJ whole genome shotgun (WGS) entry which is preliminary data.</text>
</comment>
<keyword evidence="3" id="KW-0949">S-adenosyl-L-methionine</keyword>